<reference evidence="1 2" key="1">
    <citation type="journal article" date="2013" name="Int. J. Syst. Evol. Microbiol.">
        <title>Kordia antarctica sp. nov., isolated from Antarctic seawater.</title>
        <authorList>
            <person name="Baek K."/>
            <person name="Choi A."/>
            <person name="Kang I."/>
            <person name="Lee K."/>
            <person name="Cho J.C."/>
        </authorList>
    </citation>
    <scope>NUCLEOTIDE SEQUENCE [LARGE SCALE GENOMIC DNA]</scope>
    <source>
        <strain evidence="1 2">IMCC3317</strain>
    </source>
</reference>
<dbReference type="KEGG" id="kan:IMCC3317_14240"/>
<dbReference type="AlphaFoldDB" id="A0A7L4ZHW4"/>
<dbReference type="EMBL" id="CP019288">
    <property type="protein sequence ID" value="QHI36071.1"/>
    <property type="molecule type" value="Genomic_DNA"/>
</dbReference>
<accession>A0A7L4ZHW4</accession>
<gene>
    <name evidence="1" type="ORF">IMCC3317_14240</name>
</gene>
<protein>
    <submittedName>
        <fullName evidence="1">Uncharacterized protein</fullName>
    </submittedName>
</protein>
<evidence type="ECO:0000313" key="1">
    <source>
        <dbReference type="EMBL" id="QHI36071.1"/>
    </source>
</evidence>
<sequence length="34" mass="3980">MLEKLKQYQIKNSQTICGGSETQRHQIKQETTTK</sequence>
<evidence type="ECO:0000313" key="2">
    <source>
        <dbReference type="Proteomes" id="UP000464657"/>
    </source>
</evidence>
<name>A0A7L4ZHW4_9FLAO</name>
<organism evidence="1 2">
    <name type="scientific">Kordia antarctica</name>
    <dbReference type="NCBI Taxonomy" id="1218801"/>
    <lineage>
        <taxon>Bacteria</taxon>
        <taxon>Pseudomonadati</taxon>
        <taxon>Bacteroidota</taxon>
        <taxon>Flavobacteriia</taxon>
        <taxon>Flavobacteriales</taxon>
        <taxon>Flavobacteriaceae</taxon>
        <taxon>Kordia</taxon>
    </lineage>
</organism>
<dbReference type="Proteomes" id="UP000464657">
    <property type="component" value="Chromosome"/>
</dbReference>
<proteinExistence type="predicted"/>
<keyword evidence="2" id="KW-1185">Reference proteome</keyword>